<dbReference type="RefSeq" id="WP_045927911.1">
    <property type="nucleotide sequence ID" value="NZ_JBHSZS010000009.1"/>
</dbReference>
<name>A0A0F4LCW3_9LACO</name>
<dbReference type="STRING" id="1218493.JF76_07740"/>
<dbReference type="Proteomes" id="UP000033533">
    <property type="component" value="Unassembled WGS sequence"/>
</dbReference>
<dbReference type="HOGENOM" id="CLU_1169496_0_0_9"/>
<evidence type="ECO:0000313" key="3">
    <source>
        <dbReference type="Proteomes" id="UP000033533"/>
    </source>
</evidence>
<dbReference type="PATRIC" id="fig|1218493.3.peg.820"/>
<feature type="transmembrane region" description="Helical" evidence="1">
    <location>
        <begin position="17"/>
        <end position="38"/>
    </location>
</feature>
<accession>A0A0F4LCW3</accession>
<keyword evidence="1" id="KW-1133">Transmembrane helix</keyword>
<feature type="transmembrane region" description="Helical" evidence="1">
    <location>
        <begin position="181"/>
        <end position="200"/>
    </location>
</feature>
<reference evidence="2 3" key="1">
    <citation type="submission" date="2014-12" db="EMBL/GenBank/DDBJ databases">
        <title>Comparative genomics of the lactic acid bacteria isolated from the honey bee gut.</title>
        <authorList>
            <person name="Ellegaard K.M."/>
            <person name="Tamarit D."/>
            <person name="Javelind E."/>
            <person name="Olofsson T."/>
            <person name="Andersson S.G."/>
            <person name="Vasquez A."/>
        </authorList>
    </citation>
    <scope>NUCLEOTIDE SEQUENCE [LARGE SCALE GENOMIC DNA]</scope>
    <source>
        <strain evidence="2 3">Biut2</strain>
    </source>
</reference>
<feature type="transmembrane region" description="Helical" evidence="1">
    <location>
        <begin position="75"/>
        <end position="94"/>
    </location>
</feature>
<feature type="transmembrane region" description="Helical" evidence="1">
    <location>
        <begin position="44"/>
        <end position="63"/>
    </location>
</feature>
<protein>
    <submittedName>
        <fullName evidence="2">Uncharacterized protein</fullName>
    </submittedName>
</protein>
<feature type="transmembrane region" description="Helical" evidence="1">
    <location>
        <begin position="114"/>
        <end position="135"/>
    </location>
</feature>
<dbReference type="AlphaFoldDB" id="A0A0F4LCW3"/>
<organism evidence="2 3">
    <name type="scientific">Lactobacillus kullabergensis</name>
    <dbReference type="NCBI Taxonomy" id="1218493"/>
    <lineage>
        <taxon>Bacteria</taxon>
        <taxon>Bacillati</taxon>
        <taxon>Bacillota</taxon>
        <taxon>Bacilli</taxon>
        <taxon>Lactobacillales</taxon>
        <taxon>Lactobacillaceae</taxon>
        <taxon>Lactobacillus</taxon>
    </lineage>
</organism>
<dbReference type="EMBL" id="JXBY01000017">
    <property type="protein sequence ID" value="KJY56163.1"/>
    <property type="molecule type" value="Genomic_DNA"/>
</dbReference>
<gene>
    <name evidence="2" type="ORF">JF76_07740</name>
</gene>
<proteinExistence type="predicted"/>
<comment type="caution">
    <text evidence="2">The sequence shown here is derived from an EMBL/GenBank/DDBJ whole genome shotgun (WGS) entry which is preliminary data.</text>
</comment>
<evidence type="ECO:0000256" key="1">
    <source>
        <dbReference type="SAM" id="Phobius"/>
    </source>
</evidence>
<feature type="transmembrane region" description="Helical" evidence="1">
    <location>
        <begin position="147"/>
        <end position="175"/>
    </location>
</feature>
<keyword evidence="1" id="KW-0472">Membrane</keyword>
<sequence length="237" mass="28302">MNLYKGKNKKSKKIARLWAALITGFISVIVVLISRFIIKSNLLFYISYFIFLLSFYVIFYIFLFSITSNFNKITCCLLCLFAFIQFPFIIRIVISMINSIVKVKQNFSLLVPSMLILVLWVFIHSIYLWVFYLCVCKKILTEINQGVFLFFTKVIWSVITSVLVFCSGTIFIMLFKKGDNVFSIIYQALNIFINTINPFIEMYTYVREKLDEFHKQEKEKREELEKEKYKYDFYNYD</sequence>
<keyword evidence="1" id="KW-0812">Transmembrane</keyword>
<evidence type="ECO:0000313" key="2">
    <source>
        <dbReference type="EMBL" id="KJY56163.1"/>
    </source>
</evidence>